<dbReference type="AlphaFoldDB" id="A0A9N9NC94"/>
<gene>
    <name evidence="1" type="ORF">FCALED_LOCUS14327</name>
</gene>
<comment type="caution">
    <text evidence="1">The sequence shown here is derived from an EMBL/GenBank/DDBJ whole genome shotgun (WGS) entry which is preliminary data.</text>
</comment>
<evidence type="ECO:0000313" key="2">
    <source>
        <dbReference type="Proteomes" id="UP000789570"/>
    </source>
</evidence>
<reference evidence="1" key="1">
    <citation type="submission" date="2021-06" db="EMBL/GenBank/DDBJ databases">
        <authorList>
            <person name="Kallberg Y."/>
            <person name="Tangrot J."/>
            <person name="Rosling A."/>
        </authorList>
    </citation>
    <scope>NUCLEOTIDE SEQUENCE</scope>
    <source>
        <strain evidence="1">UK204</strain>
    </source>
</reference>
<evidence type="ECO:0000313" key="1">
    <source>
        <dbReference type="EMBL" id="CAG8719760.1"/>
    </source>
</evidence>
<proteinExistence type="predicted"/>
<dbReference type="Proteomes" id="UP000789570">
    <property type="component" value="Unassembled WGS sequence"/>
</dbReference>
<sequence length="108" mass="12667">MRSPPLVRYGTNPQMKKHQYRIYALKLSLALHNSVDNNINLRVVSLLSDFEENDFRAASLQRGYATDWVPYEDAQKIVEKQKENWAYTVYNLLEAILTFPVKLLFIEC</sequence>
<dbReference type="EMBL" id="CAJVPQ010010036">
    <property type="protein sequence ID" value="CAG8719760.1"/>
    <property type="molecule type" value="Genomic_DNA"/>
</dbReference>
<organism evidence="1 2">
    <name type="scientific">Funneliformis caledonium</name>
    <dbReference type="NCBI Taxonomy" id="1117310"/>
    <lineage>
        <taxon>Eukaryota</taxon>
        <taxon>Fungi</taxon>
        <taxon>Fungi incertae sedis</taxon>
        <taxon>Mucoromycota</taxon>
        <taxon>Glomeromycotina</taxon>
        <taxon>Glomeromycetes</taxon>
        <taxon>Glomerales</taxon>
        <taxon>Glomeraceae</taxon>
        <taxon>Funneliformis</taxon>
    </lineage>
</organism>
<name>A0A9N9NC94_9GLOM</name>
<keyword evidence="2" id="KW-1185">Reference proteome</keyword>
<protein>
    <submittedName>
        <fullName evidence="1">1420_t:CDS:1</fullName>
    </submittedName>
</protein>
<accession>A0A9N9NC94</accession>